<evidence type="ECO:0000256" key="13">
    <source>
        <dbReference type="RuleBase" id="RU000590"/>
    </source>
</evidence>
<dbReference type="PROSITE" id="PS00491">
    <property type="entry name" value="PROLINE_PEPTIDASE"/>
    <property type="match status" value="1"/>
</dbReference>
<evidence type="ECO:0000256" key="4">
    <source>
        <dbReference type="ARBA" id="ARBA00012574"/>
    </source>
</evidence>
<comment type="catalytic activity">
    <reaction evidence="1">
        <text>Release of any N-terminal amino acid, including proline, that is linked to proline, even from a dipeptide or tripeptide.</text>
        <dbReference type="EC" id="3.4.11.9"/>
    </reaction>
</comment>
<dbReference type="InterPro" id="IPR029149">
    <property type="entry name" value="Creatin/AminoP/Spt16_N"/>
</dbReference>
<sequence>MRPQLKKFIEQIGKDAIAVIPAAHEVTRSYDTEFKFHQDPDFYYLTGFPEPDAIAVIDPSNKKNPYTLFVRPRDPKMETWYGRREGVEGAKKNYGADKTLPIEKFPQELAKMVNGHEKLFYRFGVDTKLDQQILTYLSAQRFRRLKTAYPPHTIVDPTVLIHDMRLYKTPDEVELMQKSADIAAEAHILAMQSVKPGMNESQIEAIIEHYFRMNGAAGVSYNSIIGGGANATILHYVENNAPLRDGDLLLIDAGAQYRGYASDITRTFPVNGRFTKAQRDIYDIVLDVEIKCLEATRKGTTIKERQKLSIELLTEGMKELGLLKGKTKDLIKKKAYEKYYMHGVGHYLGLDVHDAGRYFADHQAKESRPFAPGMVLTVEPGIYVPVDAKDAPAKYRGIGVRIEDDVLVTEDGNVNLTAKVPKQAEEIEELMNAAKK</sequence>
<name>A0A6J4PJJ5_9BACT</name>
<keyword evidence="8" id="KW-0482">Metalloprotease</keyword>
<protein>
    <recommendedName>
        <fullName evidence="10">Xaa-Pro aminopeptidase</fullName>
        <ecNumber evidence="4">3.4.11.9</ecNumber>
    </recommendedName>
    <alternativeName>
        <fullName evidence="11">Aminopeptidase P II</fullName>
    </alternativeName>
    <alternativeName>
        <fullName evidence="12">X-Pro aminopeptidase</fullName>
    </alternativeName>
</protein>
<dbReference type="Pfam" id="PF00557">
    <property type="entry name" value="Peptidase_M24"/>
    <property type="match status" value="1"/>
</dbReference>
<evidence type="ECO:0000256" key="5">
    <source>
        <dbReference type="ARBA" id="ARBA00022670"/>
    </source>
</evidence>
<reference evidence="15" key="1">
    <citation type="submission" date="2020-02" db="EMBL/GenBank/DDBJ databases">
        <authorList>
            <person name="Meier V. D."/>
        </authorList>
    </citation>
    <scope>NUCLEOTIDE SEQUENCE</scope>
    <source>
        <strain evidence="15">AVDCRST_MAG74</strain>
    </source>
</reference>
<keyword evidence="7 15" id="KW-0378">Hydrolase</keyword>
<evidence type="ECO:0000256" key="3">
    <source>
        <dbReference type="ARBA" id="ARBA00008766"/>
    </source>
</evidence>
<keyword evidence="5" id="KW-0645">Protease</keyword>
<evidence type="ECO:0000256" key="1">
    <source>
        <dbReference type="ARBA" id="ARBA00001424"/>
    </source>
</evidence>
<dbReference type="InterPro" id="IPR052433">
    <property type="entry name" value="X-Pro_dipept-like"/>
</dbReference>
<dbReference type="InterPro" id="IPR036005">
    <property type="entry name" value="Creatinase/aminopeptidase-like"/>
</dbReference>
<keyword evidence="6 13" id="KW-0479">Metal-binding</keyword>
<dbReference type="Gene3D" id="3.40.350.10">
    <property type="entry name" value="Creatinase/prolidase N-terminal domain"/>
    <property type="match status" value="1"/>
</dbReference>
<evidence type="ECO:0000256" key="6">
    <source>
        <dbReference type="ARBA" id="ARBA00022723"/>
    </source>
</evidence>
<dbReference type="AlphaFoldDB" id="A0A6J4PJJ5"/>
<dbReference type="GO" id="GO:0006508">
    <property type="term" value="P:proteolysis"/>
    <property type="evidence" value="ECO:0007669"/>
    <property type="project" value="UniProtKB-KW"/>
</dbReference>
<proteinExistence type="inferred from homology"/>
<dbReference type="PANTHER" id="PTHR43226:SF4">
    <property type="entry name" value="XAA-PRO AMINOPEPTIDASE 3"/>
    <property type="match status" value="1"/>
</dbReference>
<dbReference type="InterPro" id="IPR000994">
    <property type="entry name" value="Pept_M24"/>
</dbReference>
<dbReference type="FunFam" id="3.90.230.10:FF:000002">
    <property type="entry name" value="Xaa-Pro aminopeptidase 3"/>
    <property type="match status" value="1"/>
</dbReference>
<gene>
    <name evidence="15" type="ORF">AVDCRST_MAG74-3049</name>
</gene>
<dbReference type="InterPro" id="IPR001131">
    <property type="entry name" value="Peptidase_M24B_aminopep-P_CS"/>
</dbReference>
<dbReference type="GO" id="GO:0030145">
    <property type="term" value="F:manganese ion binding"/>
    <property type="evidence" value="ECO:0007669"/>
    <property type="project" value="InterPro"/>
</dbReference>
<evidence type="ECO:0000256" key="10">
    <source>
        <dbReference type="ARBA" id="ARBA00069363"/>
    </source>
</evidence>
<dbReference type="EMBL" id="CADCUR010000254">
    <property type="protein sequence ID" value="CAA9417990.1"/>
    <property type="molecule type" value="Genomic_DNA"/>
</dbReference>
<evidence type="ECO:0000256" key="7">
    <source>
        <dbReference type="ARBA" id="ARBA00022801"/>
    </source>
</evidence>
<dbReference type="SMART" id="SM01011">
    <property type="entry name" value="AMP_N"/>
    <property type="match status" value="1"/>
</dbReference>
<keyword evidence="15" id="KW-0031">Aminopeptidase</keyword>
<dbReference type="CDD" id="cd01087">
    <property type="entry name" value="Prolidase"/>
    <property type="match status" value="1"/>
</dbReference>
<evidence type="ECO:0000256" key="2">
    <source>
        <dbReference type="ARBA" id="ARBA00001936"/>
    </source>
</evidence>
<dbReference type="GO" id="GO:0070006">
    <property type="term" value="F:metalloaminopeptidase activity"/>
    <property type="evidence" value="ECO:0007669"/>
    <property type="project" value="InterPro"/>
</dbReference>
<evidence type="ECO:0000256" key="12">
    <source>
        <dbReference type="ARBA" id="ARBA00081411"/>
    </source>
</evidence>
<evidence type="ECO:0000256" key="8">
    <source>
        <dbReference type="ARBA" id="ARBA00023049"/>
    </source>
</evidence>
<dbReference type="Gene3D" id="3.90.230.10">
    <property type="entry name" value="Creatinase/methionine aminopeptidase superfamily"/>
    <property type="match status" value="1"/>
</dbReference>
<evidence type="ECO:0000256" key="11">
    <source>
        <dbReference type="ARBA" id="ARBA00075356"/>
    </source>
</evidence>
<comment type="similarity">
    <text evidence="3 13">Belongs to the peptidase M24B family.</text>
</comment>
<dbReference type="SUPFAM" id="SSF53092">
    <property type="entry name" value="Creatinase/prolidase N-terminal domain"/>
    <property type="match status" value="1"/>
</dbReference>
<evidence type="ECO:0000259" key="14">
    <source>
        <dbReference type="SMART" id="SM01011"/>
    </source>
</evidence>
<feature type="domain" description="Aminopeptidase P N-terminal" evidence="14">
    <location>
        <begin position="1"/>
        <end position="130"/>
    </location>
</feature>
<organism evidence="15">
    <name type="scientific">uncultured Pyrinomonadaceae bacterium</name>
    <dbReference type="NCBI Taxonomy" id="2283094"/>
    <lineage>
        <taxon>Bacteria</taxon>
        <taxon>Pseudomonadati</taxon>
        <taxon>Acidobacteriota</taxon>
        <taxon>Blastocatellia</taxon>
        <taxon>Blastocatellales</taxon>
        <taxon>Pyrinomonadaceae</taxon>
        <taxon>environmental samples</taxon>
    </lineage>
</organism>
<accession>A0A6J4PJJ5</accession>
<keyword evidence="9" id="KW-0464">Manganese</keyword>
<dbReference type="InterPro" id="IPR007865">
    <property type="entry name" value="Aminopep_P_N"/>
</dbReference>
<dbReference type="Pfam" id="PF05195">
    <property type="entry name" value="AMP_N"/>
    <property type="match status" value="1"/>
</dbReference>
<dbReference type="EC" id="3.4.11.9" evidence="4"/>
<evidence type="ECO:0000313" key="15">
    <source>
        <dbReference type="EMBL" id="CAA9417990.1"/>
    </source>
</evidence>
<comment type="cofactor">
    <cofactor evidence="2">
        <name>Mn(2+)</name>
        <dbReference type="ChEBI" id="CHEBI:29035"/>
    </cofactor>
</comment>
<dbReference type="PANTHER" id="PTHR43226">
    <property type="entry name" value="XAA-PRO AMINOPEPTIDASE 3"/>
    <property type="match status" value="1"/>
</dbReference>
<evidence type="ECO:0000256" key="9">
    <source>
        <dbReference type="ARBA" id="ARBA00023211"/>
    </source>
</evidence>
<dbReference type="SUPFAM" id="SSF55920">
    <property type="entry name" value="Creatinase/aminopeptidase"/>
    <property type="match status" value="1"/>
</dbReference>